<name>A0A450RZZ8_9GAMM</name>
<reference evidence="2" key="1">
    <citation type="submission" date="2019-02" db="EMBL/GenBank/DDBJ databases">
        <authorList>
            <person name="Gruber-Vodicka R. H."/>
            <person name="Seah K. B. B."/>
        </authorList>
    </citation>
    <scope>NUCLEOTIDE SEQUENCE</scope>
    <source>
        <strain evidence="1">BECK_DK161</strain>
        <strain evidence="2">BECK_DK47</strain>
    </source>
</reference>
<dbReference type="EMBL" id="CAADEX010000008">
    <property type="protein sequence ID" value="VFJ44864.1"/>
    <property type="molecule type" value="Genomic_DNA"/>
</dbReference>
<evidence type="ECO:0000313" key="1">
    <source>
        <dbReference type="EMBL" id="VFJ44696.1"/>
    </source>
</evidence>
<proteinExistence type="predicted"/>
<accession>A0A450RZZ8</accession>
<dbReference type="Gene3D" id="3.10.450.530">
    <property type="entry name" value="Ribonuclease toxin, BrnT, of type II toxin-antitoxin system"/>
    <property type="match status" value="1"/>
</dbReference>
<sequence length="102" mass="11881">MASIVSEKVVEFDGDLNKAYENKNKHGVSFDEAKTVFDDSLACIFDDEWSSIDEQRELIIGYSVNHRLLIISFVERQDIIRIISAREATPRERKDYESHKCR</sequence>
<protein>
    <submittedName>
        <fullName evidence="2">Uncharacterized protein</fullName>
    </submittedName>
</protein>
<organism evidence="2">
    <name type="scientific">Candidatus Kentrum sp. DK</name>
    <dbReference type="NCBI Taxonomy" id="2126562"/>
    <lineage>
        <taxon>Bacteria</taxon>
        <taxon>Pseudomonadati</taxon>
        <taxon>Pseudomonadota</taxon>
        <taxon>Gammaproteobacteria</taxon>
        <taxon>Candidatus Kentrum</taxon>
    </lineage>
</organism>
<dbReference type="InterPro" id="IPR007460">
    <property type="entry name" value="BrnT_toxin"/>
</dbReference>
<dbReference type="Pfam" id="PF04365">
    <property type="entry name" value="BrnT_toxin"/>
    <property type="match status" value="1"/>
</dbReference>
<dbReference type="EMBL" id="CAADEY010000009">
    <property type="protein sequence ID" value="VFJ44696.1"/>
    <property type="molecule type" value="Genomic_DNA"/>
</dbReference>
<dbReference type="InterPro" id="IPR038573">
    <property type="entry name" value="BrnT_sf"/>
</dbReference>
<evidence type="ECO:0000313" key="2">
    <source>
        <dbReference type="EMBL" id="VFJ44864.1"/>
    </source>
</evidence>
<gene>
    <name evidence="2" type="ORF">BECKDK2373B_GA0170837_100829</name>
    <name evidence="1" type="ORF">BECKDK2373C_GA0170839_100919</name>
</gene>
<dbReference type="AlphaFoldDB" id="A0A450RZZ8"/>